<feature type="domain" description="WCX" evidence="3">
    <location>
        <begin position="243"/>
        <end position="320"/>
    </location>
</feature>
<organism evidence="4 5">
    <name type="scientific">Runella slithyformis (strain ATCC 29530 / DSM 19594 / LMG 11500 / NCIMB 11436 / LSU 4)</name>
    <dbReference type="NCBI Taxonomy" id="761193"/>
    <lineage>
        <taxon>Bacteria</taxon>
        <taxon>Pseudomonadati</taxon>
        <taxon>Bacteroidota</taxon>
        <taxon>Cytophagia</taxon>
        <taxon>Cytophagales</taxon>
        <taxon>Spirosomataceae</taxon>
        <taxon>Runella</taxon>
    </lineage>
</organism>
<evidence type="ECO:0008006" key="6">
    <source>
        <dbReference type="Google" id="ProtNLM"/>
    </source>
</evidence>
<dbReference type="InterPro" id="IPR026881">
    <property type="entry name" value="WYL_dom"/>
</dbReference>
<dbReference type="AlphaFoldDB" id="A0A7U3ZJC6"/>
<dbReference type="InterPro" id="IPR036388">
    <property type="entry name" value="WH-like_DNA-bd_sf"/>
</dbReference>
<feature type="domain" description="Helix-turn-helix type 11" evidence="1">
    <location>
        <begin position="15"/>
        <end position="68"/>
    </location>
</feature>
<reference evidence="5" key="1">
    <citation type="submission" date="2011-06" db="EMBL/GenBank/DDBJ databases">
        <title>The complete genome of chromosome of Runella slithyformis DSM 19594.</title>
        <authorList>
            <consortium name="US DOE Joint Genome Institute (JGI-PGF)"/>
            <person name="Lucas S."/>
            <person name="Han J."/>
            <person name="Lapidus A."/>
            <person name="Bruce D."/>
            <person name="Goodwin L."/>
            <person name="Pitluck S."/>
            <person name="Peters L."/>
            <person name="Kyrpides N."/>
            <person name="Mavromatis K."/>
            <person name="Ivanova N."/>
            <person name="Ovchinnikova G."/>
            <person name="Zhang X."/>
            <person name="Misra M."/>
            <person name="Detter J.C."/>
            <person name="Tapia R."/>
            <person name="Han C."/>
            <person name="Land M."/>
            <person name="Hauser L."/>
            <person name="Markowitz V."/>
            <person name="Cheng J.-F."/>
            <person name="Hugenholtz P."/>
            <person name="Woyke T."/>
            <person name="Wu D."/>
            <person name="Tindall B."/>
            <person name="Faehrich R."/>
            <person name="Brambilla E."/>
            <person name="Klenk H.-P."/>
            <person name="Eisen J.A."/>
        </authorList>
    </citation>
    <scope>NUCLEOTIDE SEQUENCE [LARGE SCALE GENOMIC DNA]</scope>
    <source>
        <strain evidence="5">ATCC 29530 / DSM 19594 / LMG 11500 / NCIMB 11436 / LSU 4</strain>
    </source>
</reference>
<dbReference type="InterPro" id="IPR013196">
    <property type="entry name" value="HTH_11"/>
</dbReference>
<dbReference type="PROSITE" id="PS52050">
    <property type="entry name" value="WYL"/>
    <property type="match status" value="1"/>
</dbReference>
<dbReference type="KEGG" id="rsi:Runsl_1836"/>
<evidence type="ECO:0000313" key="5">
    <source>
        <dbReference type="Proteomes" id="UP000000493"/>
    </source>
</evidence>
<dbReference type="Pfam" id="PF25583">
    <property type="entry name" value="WCX"/>
    <property type="match status" value="1"/>
</dbReference>
<evidence type="ECO:0000259" key="3">
    <source>
        <dbReference type="Pfam" id="PF25583"/>
    </source>
</evidence>
<dbReference type="PANTHER" id="PTHR34580:SF9">
    <property type="entry name" value="SLL5097 PROTEIN"/>
    <property type="match status" value="1"/>
</dbReference>
<name>A0A7U3ZJC6_RUNSL</name>
<sequence length="326" mass="37588">MATNQRIYKTLKAILTIHKLLRTGNEVSGEALAKACGTDKRTIVDYVALMKSSSFKAPIESSRYYGYRYKKETPFSLLGALEDTESGTLNELLAVVRQLQHTKELRGMERVLLALERQIGVINGNPNPLIEFEEAELRGREYLDKLYRLIHQQKFIRVLYQGFDMQQPVSKILYPVQLREFNNRWYLIAWGEIEGEPVLQNIPIDRIQQEPGETTASFEVPDNVEITAYFKDLIGVTKTNVKITVKLRFHNRKRANYAITKKIHASQSDPVYNEDDTIDITFEVEWNKELIAKILEFGADVEVLEPKDLRQKIAETLRSASAWYEG</sequence>
<gene>
    <name evidence="4" type="ordered locus">Runsl_1836</name>
</gene>
<evidence type="ECO:0000259" key="1">
    <source>
        <dbReference type="Pfam" id="PF08279"/>
    </source>
</evidence>
<dbReference type="InterPro" id="IPR057727">
    <property type="entry name" value="WCX_dom"/>
</dbReference>
<dbReference type="Proteomes" id="UP000000493">
    <property type="component" value="Chromosome"/>
</dbReference>
<proteinExistence type="predicted"/>
<feature type="domain" description="WYL" evidence="2">
    <location>
        <begin position="141"/>
        <end position="199"/>
    </location>
</feature>
<dbReference type="Pfam" id="PF08279">
    <property type="entry name" value="HTH_11"/>
    <property type="match status" value="1"/>
</dbReference>
<dbReference type="PANTHER" id="PTHR34580">
    <property type="match status" value="1"/>
</dbReference>
<reference evidence="4 5" key="2">
    <citation type="journal article" date="2012" name="Stand. Genomic Sci.">
        <title>Complete genome sequence of the aquatic bacterium Runella slithyformis type strain (LSU 4(T)).</title>
        <authorList>
            <person name="Copeland A."/>
            <person name="Zhang X."/>
            <person name="Misra M."/>
            <person name="Lapidus A."/>
            <person name="Nolan M."/>
            <person name="Lucas S."/>
            <person name="Deshpande S."/>
            <person name="Cheng J.F."/>
            <person name="Tapia R."/>
            <person name="Goodwin L.A."/>
            <person name="Pitluck S."/>
            <person name="Liolios K."/>
            <person name="Pagani I."/>
            <person name="Ivanova N."/>
            <person name="Mikhailova N."/>
            <person name="Pati A."/>
            <person name="Chen A."/>
            <person name="Palaniappan K."/>
            <person name="Land M."/>
            <person name="Hauser L."/>
            <person name="Pan C."/>
            <person name="Jeffries C.D."/>
            <person name="Detter J.C."/>
            <person name="Brambilla E.M."/>
            <person name="Rohde M."/>
            <person name="Djao O.D."/>
            <person name="Goker M."/>
            <person name="Sikorski J."/>
            <person name="Tindall B.J."/>
            <person name="Woyke T."/>
            <person name="Bristow J."/>
            <person name="Eisen J.A."/>
            <person name="Markowitz V."/>
            <person name="Hugenholtz P."/>
            <person name="Kyrpides N.C."/>
            <person name="Klenk H.P."/>
            <person name="Mavromatis K."/>
        </authorList>
    </citation>
    <scope>NUCLEOTIDE SEQUENCE [LARGE SCALE GENOMIC DNA]</scope>
    <source>
        <strain evidence="5">ATCC 29530 / DSM 19594 / LMG 11500 / NCIMB 11436 / LSU 4</strain>
    </source>
</reference>
<dbReference type="InterPro" id="IPR051534">
    <property type="entry name" value="CBASS_pafABC_assoc_protein"/>
</dbReference>
<protein>
    <recommendedName>
        <fullName evidence="6">WYL domain-containing protein</fullName>
    </recommendedName>
</protein>
<dbReference type="EMBL" id="CP002859">
    <property type="protein sequence ID" value="AEI48260.1"/>
    <property type="molecule type" value="Genomic_DNA"/>
</dbReference>
<keyword evidence="5" id="KW-1185">Reference proteome</keyword>
<evidence type="ECO:0000259" key="2">
    <source>
        <dbReference type="Pfam" id="PF13280"/>
    </source>
</evidence>
<dbReference type="RefSeq" id="WP_013927573.1">
    <property type="nucleotide sequence ID" value="NC_015703.1"/>
</dbReference>
<evidence type="ECO:0000313" key="4">
    <source>
        <dbReference type="EMBL" id="AEI48260.1"/>
    </source>
</evidence>
<accession>A0A7U3ZJC6</accession>
<dbReference type="Gene3D" id="1.10.10.10">
    <property type="entry name" value="Winged helix-like DNA-binding domain superfamily/Winged helix DNA-binding domain"/>
    <property type="match status" value="1"/>
</dbReference>
<dbReference type="Pfam" id="PF13280">
    <property type="entry name" value="WYL"/>
    <property type="match status" value="1"/>
</dbReference>